<comment type="caution">
    <text evidence="2">The sequence shown here is derived from an EMBL/GenBank/DDBJ whole genome shotgun (WGS) entry which is preliminary data.</text>
</comment>
<proteinExistence type="predicted"/>
<dbReference type="RefSeq" id="WP_404748863.1">
    <property type="nucleotide sequence ID" value="NZ_JBJDQH010000028.1"/>
</dbReference>
<organism evidence="2 3">
    <name type="scientific">Streptomyces milbemycinicus</name>
    <dbReference type="NCBI Taxonomy" id="476552"/>
    <lineage>
        <taxon>Bacteria</taxon>
        <taxon>Bacillati</taxon>
        <taxon>Actinomycetota</taxon>
        <taxon>Actinomycetes</taxon>
        <taxon>Kitasatosporales</taxon>
        <taxon>Streptomycetaceae</taxon>
        <taxon>Streptomyces</taxon>
    </lineage>
</organism>
<name>A0ABW8M307_9ACTN</name>
<feature type="region of interest" description="Disordered" evidence="1">
    <location>
        <begin position="1"/>
        <end position="45"/>
    </location>
</feature>
<protein>
    <submittedName>
        <fullName evidence="2">Uncharacterized protein</fullName>
    </submittedName>
</protein>
<reference evidence="2 3" key="1">
    <citation type="submission" date="2024-11" db="EMBL/GenBank/DDBJ databases">
        <title>The Natural Products Discovery Center: Release of the First 8490 Sequenced Strains for Exploring Actinobacteria Biosynthetic Diversity.</title>
        <authorList>
            <person name="Kalkreuter E."/>
            <person name="Kautsar S.A."/>
            <person name="Yang D."/>
            <person name="Bader C.D."/>
            <person name="Teijaro C.N."/>
            <person name="Fluegel L."/>
            <person name="Davis C.M."/>
            <person name="Simpson J.R."/>
            <person name="Lauterbach L."/>
            <person name="Steele A.D."/>
            <person name="Gui C."/>
            <person name="Meng S."/>
            <person name="Li G."/>
            <person name="Viehrig K."/>
            <person name="Ye F."/>
            <person name="Su P."/>
            <person name="Kiefer A.F."/>
            <person name="Nichols A."/>
            <person name="Cepeda A.J."/>
            <person name="Yan W."/>
            <person name="Fan B."/>
            <person name="Jiang Y."/>
            <person name="Adhikari A."/>
            <person name="Zheng C.-J."/>
            <person name="Schuster L."/>
            <person name="Cowan T.M."/>
            <person name="Smanski M.J."/>
            <person name="Chevrette M.G."/>
            <person name="De Carvalho L.P.S."/>
            <person name="Shen B."/>
        </authorList>
    </citation>
    <scope>NUCLEOTIDE SEQUENCE [LARGE SCALE GENOMIC DNA]</scope>
    <source>
        <strain evidence="2 3">NPDC020863</strain>
    </source>
</reference>
<sequence length="76" mass="8332">MADSERPGDRDEGVPDPRNRDHVPPDSADKGDEGSCCRGHAEPDRGSASLRLWIQVIGEILPWLIRILEFAHDSGG</sequence>
<evidence type="ECO:0000256" key="1">
    <source>
        <dbReference type="SAM" id="MobiDB-lite"/>
    </source>
</evidence>
<evidence type="ECO:0000313" key="3">
    <source>
        <dbReference type="Proteomes" id="UP001620295"/>
    </source>
</evidence>
<keyword evidence="3" id="KW-1185">Reference proteome</keyword>
<accession>A0ABW8M307</accession>
<evidence type="ECO:0000313" key="2">
    <source>
        <dbReference type="EMBL" id="MFK4272568.1"/>
    </source>
</evidence>
<gene>
    <name evidence="2" type="ORF">ACI2L5_47975</name>
</gene>
<dbReference type="Proteomes" id="UP001620295">
    <property type="component" value="Unassembled WGS sequence"/>
</dbReference>
<dbReference type="EMBL" id="JBJDQH010000028">
    <property type="protein sequence ID" value="MFK4272568.1"/>
    <property type="molecule type" value="Genomic_DNA"/>
</dbReference>